<comment type="caution">
    <text evidence="14">The sequence shown here is derived from an EMBL/GenBank/DDBJ whole genome shotgun (WGS) entry which is preliminary data.</text>
</comment>
<dbReference type="GO" id="GO:0001216">
    <property type="term" value="F:DNA-binding transcription activator activity"/>
    <property type="evidence" value="ECO:0007669"/>
    <property type="project" value="InterPro"/>
</dbReference>
<dbReference type="PANTHER" id="PTHR32248">
    <property type="entry name" value="RNA POLYMERASE SIGMA-54 FACTOR"/>
    <property type="match status" value="1"/>
</dbReference>
<feature type="domain" description="RNA polymerase sigma factor 54 DNA-binding" evidence="12">
    <location>
        <begin position="331"/>
        <end position="486"/>
    </location>
</feature>
<evidence type="ECO:0000256" key="3">
    <source>
        <dbReference type="ARBA" id="ARBA00022478"/>
    </source>
</evidence>
<dbReference type="Gene3D" id="1.10.10.60">
    <property type="entry name" value="Homeodomain-like"/>
    <property type="match status" value="1"/>
</dbReference>
<evidence type="ECO:0000256" key="5">
    <source>
        <dbReference type="ARBA" id="ARBA00022695"/>
    </source>
</evidence>
<organism evidence="14 15">
    <name type="scientific">Solimonas fluminis</name>
    <dbReference type="NCBI Taxonomy" id="2086571"/>
    <lineage>
        <taxon>Bacteria</taxon>
        <taxon>Pseudomonadati</taxon>
        <taxon>Pseudomonadota</taxon>
        <taxon>Gammaproteobacteria</taxon>
        <taxon>Nevskiales</taxon>
        <taxon>Nevskiaceae</taxon>
        <taxon>Solimonas</taxon>
    </lineage>
</organism>
<evidence type="ECO:0000313" key="14">
    <source>
        <dbReference type="EMBL" id="PPE74205.1"/>
    </source>
</evidence>
<keyword evidence="9 10" id="KW-0804">Transcription</keyword>
<feature type="domain" description="RNA polymerase sigma factor 54 core-binding" evidence="13">
    <location>
        <begin position="124"/>
        <end position="315"/>
    </location>
</feature>
<keyword evidence="6 10" id="KW-0805">Transcription regulation</keyword>
<dbReference type="PROSITE" id="PS00718">
    <property type="entry name" value="SIGMA54_2"/>
    <property type="match status" value="1"/>
</dbReference>
<dbReference type="GO" id="GO:0003677">
    <property type="term" value="F:DNA binding"/>
    <property type="evidence" value="ECO:0007669"/>
    <property type="project" value="UniProtKB-KW"/>
</dbReference>
<evidence type="ECO:0000256" key="8">
    <source>
        <dbReference type="ARBA" id="ARBA00023125"/>
    </source>
</evidence>
<evidence type="ECO:0000256" key="2">
    <source>
        <dbReference type="ARBA" id="ARBA00019942"/>
    </source>
</evidence>
<dbReference type="InterPro" id="IPR007046">
    <property type="entry name" value="RNA_pol_sigma_54_core-bd"/>
</dbReference>
<evidence type="ECO:0000256" key="6">
    <source>
        <dbReference type="ARBA" id="ARBA00023015"/>
    </source>
</evidence>
<comment type="similarity">
    <text evidence="1 10">Belongs to the sigma-54 factor family.</text>
</comment>
<evidence type="ECO:0000256" key="10">
    <source>
        <dbReference type="PIRNR" id="PIRNR000774"/>
    </source>
</evidence>
<dbReference type="GO" id="GO:0000428">
    <property type="term" value="C:DNA-directed RNA polymerase complex"/>
    <property type="evidence" value="ECO:0007669"/>
    <property type="project" value="UniProtKB-KW"/>
</dbReference>
<feature type="compositionally biased region" description="Low complexity" evidence="11">
    <location>
        <begin position="60"/>
        <end position="74"/>
    </location>
</feature>
<dbReference type="Pfam" id="PF04963">
    <property type="entry name" value="Sigma54_CBD"/>
    <property type="match status" value="1"/>
</dbReference>
<evidence type="ECO:0000256" key="11">
    <source>
        <dbReference type="SAM" id="MobiDB-lite"/>
    </source>
</evidence>
<dbReference type="PRINTS" id="PR00045">
    <property type="entry name" value="SIGMA54FCT"/>
</dbReference>
<dbReference type="RefSeq" id="WP_104230093.1">
    <property type="nucleotide sequence ID" value="NZ_PSNW01000004.1"/>
</dbReference>
<evidence type="ECO:0000313" key="15">
    <source>
        <dbReference type="Proteomes" id="UP000238220"/>
    </source>
</evidence>
<sequence length="489" mass="53720">MKTSLGLRLGQSLTMTPALQQAIKLLQLSSLDLQQEIQQVLESNVMLEMDADAPAEPEAEASAGEADEASGAPEVAAVEVSSDADIPQEMPVDADWGDVYDGAGTGSTSGKSGDDDDLQDYLQANLHGQASLRDHLNWQAGLAPFTPTESEIAAHLIDAINDDGYLENWEDIAQRLQEALGVSYDQVDTVLKTVQEFDPNGVAARDLAECLRLQLLQFPAREPGIQAALTLVDHHIGLLARKDPALIAKGSGLPQPQVELALALIQSLQPHPGRPFQAHESDYVAPDVFVAKKEGRWKVSLNPEHAPRLRINGFYQSMIRRADSSRDQLTLKQHLQEARYFINSLEARNETLLRVAQCIVEEQRAFLEYGEEAMRPLVLRDIAEQLGIHESTVSRATANKYMLTPRGLYELKFFFSSHVQTTQGGVCSATAIQAMIKRLITAEDPARPLSDSTLSEMLLKEGIQVARRTVAKYREGLGIPPSHERKPPS</sequence>
<evidence type="ECO:0000259" key="12">
    <source>
        <dbReference type="Pfam" id="PF04552"/>
    </source>
</evidence>
<evidence type="ECO:0000256" key="9">
    <source>
        <dbReference type="ARBA" id="ARBA00023163"/>
    </source>
</evidence>
<keyword evidence="5 10" id="KW-0548">Nucleotidyltransferase</keyword>
<feature type="region of interest" description="Disordered" evidence="11">
    <location>
        <begin position="53"/>
        <end position="119"/>
    </location>
</feature>
<keyword evidence="3 10" id="KW-0240">DNA-directed RNA polymerase</keyword>
<dbReference type="InterPro" id="IPR038709">
    <property type="entry name" value="RpoN_core-bd_sf"/>
</dbReference>
<name>A0A2S5TGW2_9GAMM</name>
<dbReference type="NCBIfam" id="TIGR02395">
    <property type="entry name" value="rpoN_sigma"/>
    <property type="match status" value="1"/>
</dbReference>
<dbReference type="Proteomes" id="UP000238220">
    <property type="component" value="Unassembled WGS sequence"/>
</dbReference>
<evidence type="ECO:0000256" key="7">
    <source>
        <dbReference type="ARBA" id="ARBA00023082"/>
    </source>
</evidence>
<keyword evidence="7 10" id="KW-0731">Sigma factor</keyword>
<evidence type="ECO:0000259" key="13">
    <source>
        <dbReference type="Pfam" id="PF04963"/>
    </source>
</evidence>
<reference evidence="14 15" key="1">
    <citation type="submission" date="2018-02" db="EMBL/GenBank/DDBJ databases">
        <title>Genome sequencing of Solimonas sp. HR-BB.</title>
        <authorList>
            <person name="Lee Y."/>
            <person name="Jeon C.O."/>
        </authorList>
    </citation>
    <scope>NUCLEOTIDE SEQUENCE [LARGE SCALE GENOMIC DNA]</scope>
    <source>
        <strain evidence="14 15">HR-BB</strain>
    </source>
</reference>
<keyword evidence="15" id="KW-1185">Reference proteome</keyword>
<evidence type="ECO:0000256" key="4">
    <source>
        <dbReference type="ARBA" id="ARBA00022679"/>
    </source>
</evidence>
<dbReference type="GO" id="GO:0016987">
    <property type="term" value="F:sigma factor activity"/>
    <property type="evidence" value="ECO:0007669"/>
    <property type="project" value="UniProtKB-KW"/>
</dbReference>
<evidence type="ECO:0000256" key="1">
    <source>
        <dbReference type="ARBA" id="ARBA00008798"/>
    </source>
</evidence>
<dbReference type="GO" id="GO:0016779">
    <property type="term" value="F:nucleotidyltransferase activity"/>
    <property type="evidence" value="ECO:0007669"/>
    <property type="project" value="UniProtKB-KW"/>
</dbReference>
<dbReference type="Pfam" id="PF04552">
    <property type="entry name" value="Sigma54_DBD"/>
    <property type="match status" value="1"/>
</dbReference>
<gene>
    <name evidence="14" type="ORF">C3942_09240</name>
</gene>
<keyword evidence="8 10" id="KW-0238">DNA-binding</keyword>
<dbReference type="PIRSF" id="PIRSF000774">
    <property type="entry name" value="RpoN"/>
    <property type="match status" value="1"/>
</dbReference>
<proteinExistence type="inferred from homology"/>
<dbReference type="InterPro" id="IPR007634">
    <property type="entry name" value="RNA_pol_sigma_54_DNA-bd"/>
</dbReference>
<dbReference type="AlphaFoldDB" id="A0A2S5TGW2"/>
<protein>
    <recommendedName>
        <fullName evidence="2 10">RNA polymerase sigma-54 factor</fullName>
    </recommendedName>
</protein>
<dbReference type="PANTHER" id="PTHR32248:SF4">
    <property type="entry name" value="RNA POLYMERASE SIGMA-54 FACTOR"/>
    <property type="match status" value="1"/>
</dbReference>
<dbReference type="PROSITE" id="PS00717">
    <property type="entry name" value="SIGMA54_1"/>
    <property type="match status" value="1"/>
</dbReference>
<keyword evidence="4 10" id="KW-0808">Transferase</keyword>
<dbReference type="EMBL" id="PSNW01000004">
    <property type="protein sequence ID" value="PPE74205.1"/>
    <property type="molecule type" value="Genomic_DNA"/>
</dbReference>
<dbReference type="Pfam" id="PF00309">
    <property type="entry name" value="Sigma54_AID"/>
    <property type="match status" value="1"/>
</dbReference>
<dbReference type="PROSITE" id="PS50044">
    <property type="entry name" value="SIGMA54_3"/>
    <property type="match status" value="1"/>
</dbReference>
<dbReference type="GO" id="GO:0006352">
    <property type="term" value="P:DNA-templated transcription initiation"/>
    <property type="evidence" value="ECO:0007669"/>
    <property type="project" value="InterPro"/>
</dbReference>
<dbReference type="Gene3D" id="1.10.10.1330">
    <property type="entry name" value="RNA polymerase sigma-54 factor, core-binding domain"/>
    <property type="match status" value="1"/>
</dbReference>
<dbReference type="OrthoDB" id="9814402at2"/>
<dbReference type="InterPro" id="IPR000394">
    <property type="entry name" value="RNA_pol_sigma_54"/>
</dbReference>
<accession>A0A2S5TGW2</accession>
<dbReference type="NCBIfam" id="NF004595">
    <property type="entry name" value="PRK05932.1-2"/>
    <property type="match status" value="1"/>
</dbReference>
<comment type="function">
    <text evidence="10">Sigma factors are initiation factors that promote the attachment of RNA polymerase to specific initiation sites and are then released.</text>
</comment>
<dbReference type="NCBIfam" id="NF009118">
    <property type="entry name" value="PRK12469.1"/>
    <property type="match status" value="1"/>
</dbReference>